<comment type="caution">
    <text evidence="7">The sequence shown here is derived from an EMBL/GenBank/DDBJ whole genome shotgun (WGS) entry which is preliminary data.</text>
</comment>
<dbReference type="InterPro" id="IPR013762">
    <property type="entry name" value="Integrase-like_cat_sf"/>
</dbReference>
<evidence type="ECO:0000313" key="8">
    <source>
        <dbReference type="Proteomes" id="UP000054770"/>
    </source>
</evidence>
<dbReference type="SUPFAM" id="SSF56349">
    <property type="entry name" value="DNA breaking-rejoining enzymes"/>
    <property type="match status" value="1"/>
</dbReference>
<evidence type="ECO:0000256" key="1">
    <source>
        <dbReference type="ARBA" id="ARBA00008857"/>
    </source>
</evidence>
<dbReference type="Gene3D" id="1.10.443.10">
    <property type="entry name" value="Intergrase catalytic core"/>
    <property type="match status" value="1"/>
</dbReference>
<dbReference type="AlphaFoldDB" id="A0A158JJ99"/>
<gene>
    <name evidence="7" type="ORF">AWB68_03904</name>
</gene>
<dbReference type="PANTHER" id="PTHR30349:SF41">
    <property type="entry name" value="INTEGRASE_RECOMBINASE PROTEIN MJ0367-RELATED"/>
    <property type="match status" value="1"/>
</dbReference>
<comment type="similarity">
    <text evidence="1">Belongs to the 'phage' integrase family.</text>
</comment>
<dbReference type="GO" id="GO:0015074">
    <property type="term" value="P:DNA integration"/>
    <property type="evidence" value="ECO:0007669"/>
    <property type="project" value="UniProtKB-KW"/>
</dbReference>
<proteinExistence type="inferred from homology"/>
<dbReference type="InterPro" id="IPR050090">
    <property type="entry name" value="Tyrosine_recombinase_XerCD"/>
</dbReference>
<organism evidence="7 8">
    <name type="scientific">Caballeronia choica</name>
    <dbReference type="NCBI Taxonomy" id="326476"/>
    <lineage>
        <taxon>Bacteria</taxon>
        <taxon>Pseudomonadati</taxon>
        <taxon>Pseudomonadota</taxon>
        <taxon>Betaproteobacteria</taxon>
        <taxon>Burkholderiales</taxon>
        <taxon>Burkholderiaceae</taxon>
        <taxon>Caballeronia</taxon>
    </lineage>
</organism>
<sequence>MKTEQTRAAWNKGKLVGQKPPLRPKDVWAIRIYLQNAHAVRDHALFNLAIDSKLRGCDLVSLRVRDVTHGNQVLARAQVIQRKTQRPVQFELTESTRRAVAAWLEKAALRSEQYLFPSRLLASPHLSTRQYARMIRRWADAAGLDPTAYGTHLMRRTKATLIYKRTKNLRAVQLLLGHSKIDYLPRRTMSRDPRSPRHDGTRSRLSRDIDSVCKIHGNAGIV</sequence>
<dbReference type="RefSeq" id="WP_235028414.1">
    <property type="nucleotide sequence ID" value="NZ_FCON02000042.1"/>
</dbReference>
<evidence type="ECO:0000256" key="3">
    <source>
        <dbReference type="ARBA" id="ARBA00023125"/>
    </source>
</evidence>
<dbReference type="PANTHER" id="PTHR30349">
    <property type="entry name" value="PHAGE INTEGRASE-RELATED"/>
    <property type="match status" value="1"/>
</dbReference>
<feature type="domain" description="Tyr recombinase" evidence="6">
    <location>
        <begin position="17"/>
        <end position="206"/>
    </location>
</feature>
<dbReference type="InterPro" id="IPR011010">
    <property type="entry name" value="DNA_brk_join_enz"/>
</dbReference>
<keyword evidence="3" id="KW-0238">DNA-binding</keyword>
<dbReference type="InterPro" id="IPR002104">
    <property type="entry name" value="Integrase_catalytic"/>
</dbReference>
<reference evidence="7" key="1">
    <citation type="submission" date="2016-01" db="EMBL/GenBank/DDBJ databases">
        <authorList>
            <person name="Peeters C."/>
        </authorList>
    </citation>
    <scope>NUCLEOTIDE SEQUENCE [LARGE SCALE GENOMIC DNA]</scope>
    <source>
        <strain evidence="7">LMG 22940</strain>
    </source>
</reference>
<keyword evidence="8" id="KW-1185">Reference proteome</keyword>
<evidence type="ECO:0000256" key="4">
    <source>
        <dbReference type="ARBA" id="ARBA00023172"/>
    </source>
</evidence>
<dbReference type="Pfam" id="PF00589">
    <property type="entry name" value="Phage_integrase"/>
    <property type="match status" value="1"/>
</dbReference>
<name>A0A158JJ99_9BURK</name>
<feature type="region of interest" description="Disordered" evidence="5">
    <location>
        <begin position="186"/>
        <end position="206"/>
    </location>
</feature>
<accession>A0A158JJ99</accession>
<evidence type="ECO:0000259" key="6">
    <source>
        <dbReference type="PROSITE" id="PS51898"/>
    </source>
</evidence>
<evidence type="ECO:0000256" key="5">
    <source>
        <dbReference type="SAM" id="MobiDB-lite"/>
    </source>
</evidence>
<dbReference type="EMBL" id="FCON02000042">
    <property type="protein sequence ID" value="SAL68916.1"/>
    <property type="molecule type" value="Genomic_DNA"/>
</dbReference>
<dbReference type="GO" id="GO:0003677">
    <property type="term" value="F:DNA binding"/>
    <property type="evidence" value="ECO:0007669"/>
    <property type="project" value="UniProtKB-KW"/>
</dbReference>
<dbReference type="PROSITE" id="PS51898">
    <property type="entry name" value="TYR_RECOMBINASE"/>
    <property type="match status" value="1"/>
</dbReference>
<dbReference type="GO" id="GO:0006310">
    <property type="term" value="P:DNA recombination"/>
    <property type="evidence" value="ECO:0007669"/>
    <property type="project" value="UniProtKB-KW"/>
</dbReference>
<keyword evidence="4" id="KW-0233">DNA recombination</keyword>
<keyword evidence="2" id="KW-0229">DNA integration</keyword>
<protein>
    <submittedName>
        <fullName evidence="7">Phage integrase</fullName>
    </submittedName>
</protein>
<evidence type="ECO:0000256" key="2">
    <source>
        <dbReference type="ARBA" id="ARBA00022908"/>
    </source>
</evidence>
<dbReference type="Proteomes" id="UP000054770">
    <property type="component" value="Unassembled WGS sequence"/>
</dbReference>
<evidence type="ECO:0000313" key="7">
    <source>
        <dbReference type="EMBL" id="SAL68916.1"/>
    </source>
</evidence>